<dbReference type="KEGG" id="dci:103508471"/>
<keyword evidence="2" id="KW-0547">Nucleotide-binding</keyword>
<dbReference type="GO" id="GO:0046872">
    <property type="term" value="F:metal ion binding"/>
    <property type="evidence" value="ECO:0007669"/>
    <property type="project" value="UniProtKB-KW"/>
</dbReference>
<dbReference type="STRING" id="121845.A0A1S3D1C5"/>
<protein>
    <recommendedName>
        <fullName evidence="2">Decapping nuclease</fullName>
        <ecNumber evidence="2">3.6.1.-</ecNumber>
    </recommendedName>
</protein>
<dbReference type="GO" id="GO:0005829">
    <property type="term" value="C:cytosol"/>
    <property type="evidence" value="ECO:0007669"/>
    <property type="project" value="TreeGrafter"/>
</dbReference>
<comment type="function">
    <text evidence="2">Decapping enzyme for NAD-capped RNAs: specifically hydrolyzes the nicotinamide adenine dinucleotide (NAD) cap from a subset of RNAs by removing the entire NAD moiety from the 5'-end of an NAD-capped RNA.</text>
</comment>
<comment type="subcellular location">
    <subcellularLocation>
        <location evidence="2">Nucleus</location>
    </subcellularLocation>
</comment>
<reference evidence="6" key="1">
    <citation type="submission" date="2025-08" db="UniProtKB">
        <authorList>
            <consortium name="RefSeq"/>
        </authorList>
    </citation>
    <scope>IDENTIFICATION</scope>
</reference>
<feature type="compositionally biased region" description="Basic and acidic residues" evidence="3">
    <location>
        <begin position="361"/>
        <end position="399"/>
    </location>
</feature>
<dbReference type="PANTHER" id="PTHR12395:SF9">
    <property type="entry name" value="DECAPPING AND EXORIBONUCLEASE PROTEIN"/>
    <property type="match status" value="1"/>
</dbReference>
<dbReference type="GeneID" id="103508471"/>
<dbReference type="GO" id="GO:0005634">
    <property type="term" value="C:nucleus"/>
    <property type="evidence" value="ECO:0007669"/>
    <property type="project" value="UniProtKB-SubCell"/>
</dbReference>
<gene>
    <name evidence="6" type="primary">LOC103508471</name>
</gene>
<evidence type="ECO:0000259" key="4">
    <source>
        <dbReference type="Pfam" id="PF08652"/>
    </source>
</evidence>
<feature type="region of interest" description="Disordered" evidence="3">
    <location>
        <begin position="357"/>
        <end position="399"/>
    </location>
</feature>
<comment type="similarity">
    <text evidence="1 2">Belongs to the DXO/Dom3Z family.</text>
</comment>
<organism evidence="5 6">
    <name type="scientific">Diaphorina citri</name>
    <name type="common">Asian citrus psyllid</name>
    <dbReference type="NCBI Taxonomy" id="121845"/>
    <lineage>
        <taxon>Eukaryota</taxon>
        <taxon>Metazoa</taxon>
        <taxon>Ecdysozoa</taxon>
        <taxon>Arthropoda</taxon>
        <taxon>Hexapoda</taxon>
        <taxon>Insecta</taxon>
        <taxon>Pterygota</taxon>
        <taxon>Neoptera</taxon>
        <taxon>Paraneoptera</taxon>
        <taxon>Hemiptera</taxon>
        <taxon>Sternorrhyncha</taxon>
        <taxon>Psylloidea</taxon>
        <taxon>Psyllidae</taxon>
        <taxon>Diaphorininae</taxon>
        <taxon>Diaphorina</taxon>
    </lineage>
</organism>
<dbReference type="PANTHER" id="PTHR12395">
    <property type="entry name" value="DOM-3 RELATED"/>
    <property type="match status" value="1"/>
</dbReference>
<keyword evidence="2" id="KW-0694">RNA-binding</keyword>
<dbReference type="InterPro" id="IPR039039">
    <property type="entry name" value="RAI1-like_fam"/>
</dbReference>
<evidence type="ECO:0000256" key="2">
    <source>
        <dbReference type="RuleBase" id="RU367113"/>
    </source>
</evidence>
<keyword evidence="2" id="KW-0378">Hydrolase</keyword>
<comment type="cofactor">
    <cofactor evidence="2">
        <name>a divalent metal cation</name>
        <dbReference type="ChEBI" id="CHEBI:60240"/>
    </cofactor>
</comment>
<dbReference type="GO" id="GO:0034353">
    <property type="term" value="F:mRNA 5'-diphosphatase activity"/>
    <property type="evidence" value="ECO:0007669"/>
    <property type="project" value="TreeGrafter"/>
</dbReference>
<dbReference type="PaxDb" id="121845-A0A1S3D1C5"/>
<keyword evidence="2" id="KW-0479">Metal-binding</keyword>
<dbReference type="InterPro" id="IPR013961">
    <property type="entry name" value="RAI1"/>
</dbReference>
<feature type="domain" description="RAI1-like" evidence="4">
    <location>
        <begin position="25"/>
        <end position="349"/>
    </location>
</feature>
<evidence type="ECO:0000313" key="5">
    <source>
        <dbReference type="Proteomes" id="UP000079169"/>
    </source>
</evidence>
<dbReference type="GO" id="GO:0000956">
    <property type="term" value="P:nuclear-transcribed mRNA catabolic process"/>
    <property type="evidence" value="ECO:0007669"/>
    <property type="project" value="TreeGrafter"/>
</dbReference>
<name>A0A1S3D1C5_DIACI</name>
<dbReference type="Pfam" id="PF08652">
    <property type="entry name" value="RAI1"/>
    <property type="match status" value="1"/>
</dbReference>
<dbReference type="AlphaFoldDB" id="A0A1S3D1C5"/>
<dbReference type="GO" id="GO:0003723">
    <property type="term" value="F:RNA binding"/>
    <property type="evidence" value="ECO:0007669"/>
    <property type="project" value="UniProtKB-KW"/>
</dbReference>
<keyword evidence="2" id="KW-0539">Nucleus</keyword>
<dbReference type="RefSeq" id="XP_008471278.1">
    <property type="nucleotide sequence ID" value="XM_008473056.3"/>
</dbReference>
<dbReference type="Proteomes" id="UP000079169">
    <property type="component" value="Unplaced"/>
</dbReference>
<dbReference type="GO" id="GO:0004518">
    <property type="term" value="F:nuclease activity"/>
    <property type="evidence" value="ECO:0007669"/>
    <property type="project" value="UniProtKB-KW"/>
</dbReference>
<keyword evidence="5" id="KW-1185">Reference proteome</keyword>
<evidence type="ECO:0000256" key="3">
    <source>
        <dbReference type="SAM" id="MobiDB-lite"/>
    </source>
</evidence>
<keyword evidence="2" id="KW-0540">Nuclease</keyword>
<evidence type="ECO:0000313" key="6">
    <source>
        <dbReference type="RefSeq" id="XP_008471278.1"/>
    </source>
</evidence>
<proteinExistence type="inferred from homology"/>
<dbReference type="GO" id="GO:0000166">
    <property type="term" value="F:nucleotide binding"/>
    <property type="evidence" value="ECO:0007669"/>
    <property type="project" value="UniProtKB-KW"/>
</dbReference>
<evidence type="ECO:0000256" key="1">
    <source>
        <dbReference type="ARBA" id="ARBA00006562"/>
    </source>
</evidence>
<dbReference type="EC" id="3.6.1.-" evidence="2"/>
<dbReference type="GO" id="GO:0110155">
    <property type="term" value="P:NAD-cap decapping"/>
    <property type="evidence" value="ECO:0007669"/>
    <property type="project" value="TreeGrafter"/>
</dbReference>
<dbReference type="OMA" id="KNRTMAW"/>
<accession>A0A1S3D1C5</accession>
<sequence length="399" mass="46853">MGEKILKLPYYLKENQLELEDICACGSFSIDSDCLYYNDCSNLKYLYPPYLKSQTLDEPFDLNQDYDKIVPKMSEGAPDLSNIMAWLRENPEKAQVDFVTFRGTYSGIMIGSLVENKIDWRLGACRINNTIYLCQFDTELKKKNIQEQKADPQLVRSSQWGYKFEQFMLTEDPSVKPRCQGELNENKQFCVMFQAKLKHFKLLYGAEMDGVISETKIEPDKLPGELKNVEFVELKTGKPYGLKMLKWWAQSYFVGIKNIICGEKDGNEVKSLKQIYVDNILRTINFKGRKITESNCCNLVADILQFIQNRVFGSDEGTYWLFEWHPQDKLKIRASMTQNPEYKFLDEDFVSFMKSQPSLQKDMDSQPRKYMKTSHDSEHRGRGRHQEGERWHRRNRQDY</sequence>